<dbReference type="EC" id="3.6.1.27" evidence="3 17"/>
<reference evidence="18" key="1">
    <citation type="journal article" date="2021" name="PeerJ">
        <title>Extensive microbial diversity within the chicken gut microbiome revealed by metagenomics and culture.</title>
        <authorList>
            <person name="Gilroy R."/>
            <person name="Ravi A."/>
            <person name="Getino M."/>
            <person name="Pursley I."/>
            <person name="Horton D.L."/>
            <person name="Alikhan N.F."/>
            <person name="Baker D."/>
            <person name="Gharbi K."/>
            <person name="Hall N."/>
            <person name="Watson M."/>
            <person name="Adriaenssens E.M."/>
            <person name="Foster-Nyarko E."/>
            <person name="Jarju S."/>
            <person name="Secka A."/>
            <person name="Antonio M."/>
            <person name="Oren A."/>
            <person name="Chaudhuri R.R."/>
            <person name="La Ragione R."/>
            <person name="Hildebrand F."/>
            <person name="Pallen M.J."/>
        </authorList>
    </citation>
    <scope>NUCLEOTIDE SEQUENCE</scope>
    <source>
        <strain evidence="18">ChiBcec6-4105</strain>
    </source>
</reference>
<evidence type="ECO:0000313" key="19">
    <source>
        <dbReference type="Proteomes" id="UP000823892"/>
    </source>
</evidence>
<evidence type="ECO:0000256" key="12">
    <source>
        <dbReference type="ARBA" id="ARBA00023251"/>
    </source>
</evidence>
<evidence type="ECO:0000256" key="17">
    <source>
        <dbReference type="HAMAP-Rule" id="MF_01006"/>
    </source>
</evidence>
<reference evidence="18" key="2">
    <citation type="submission" date="2021-04" db="EMBL/GenBank/DDBJ databases">
        <authorList>
            <person name="Gilroy R."/>
        </authorList>
    </citation>
    <scope>NUCLEOTIDE SEQUENCE</scope>
    <source>
        <strain evidence="18">ChiBcec6-4105</strain>
    </source>
</reference>
<organism evidence="18 19">
    <name type="scientific">Candidatus Blautia avicola</name>
    <dbReference type="NCBI Taxonomy" id="2838483"/>
    <lineage>
        <taxon>Bacteria</taxon>
        <taxon>Bacillati</taxon>
        <taxon>Bacillota</taxon>
        <taxon>Clostridia</taxon>
        <taxon>Lachnospirales</taxon>
        <taxon>Lachnospiraceae</taxon>
        <taxon>Blautia</taxon>
    </lineage>
</organism>
<feature type="transmembrane region" description="Helical" evidence="17">
    <location>
        <begin position="210"/>
        <end position="231"/>
    </location>
</feature>
<keyword evidence="12 17" id="KW-0046">Antibiotic resistance</keyword>
<dbReference type="GO" id="GO:0046677">
    <property type="term" value="P:response to antibiotic"/>
    <property type="evidence" value="ECO:0007669"/>
    <property type="project" value="UniProtKB-UniRule"/>
</dbReference>
<dbReference type="EMBL" id="DWUY01000048">
    <property type="protein sequence ID" value="HJD27787.1"/>
    <property type="molecule type" value="Genomic_DNA"/>
</dbReference>
<keyword evidence="8 17" id="KW-0133">Cell shape</keyword>
<evidence type="ECO:0000256" key="9">
    <source>
        <dbReference type="ARBA" id="ARBA00022984"/>
    </source>
</evidence>
<accession>A0A9D2QTB2</accession>
<evidence type="ECO:0000256" key="5">
    <source>
        <dbReference type="ARBA" id="ARBA00022475"/>
    </source>
</evidence>
<feature type="transmembrane region" description="Helical" evidence="17">
    <location>
        <begin position="138"/>
        <end position="157"/>
    </location>
</feature>
<keyword evidence="13 17" id="KW-0961">Cell wall biogenesis/degradation</keyword>
<comment type="similarity">
    <text evidence="2 17">Belongs to the UppP family.</text>
</comment>
<evidence type="ECO:0000256" key="10">
    <source>
        <dbReference type="ARBA" id="ARBA00022989"/>
    </source>
</evidence>
<dbReference type="GO" id="GO:0008360">
    <property type="term" value="P:regulation of cell shape"/>
    <property type="evidence" value="ECO:0007669"/>
    <property type="project" value="UniProtKB-KW"/>
</dbReference>
<name>A0A9D2QTB2_9FIRM</name>
<dbReference type="HAMAP" id="MF_01006">
    <property type="entry name" value="Undec_diphosphatase"/>
    <property type="match status" value="1"/>
</dbReference>
<evidence type="ECO:0000256" key="4">
    <source>
        <dbReference type="ARBA" id="ARBA00021581"/>
    </source>
</evidence>
<protein>
    <recommendedName>
        <fullName evidence="4 17">Undecaprenyl-diphosphatase</fullName>
        <ecNumber evidence="3 17">3.6.1.27</ecNumber>
    </recommendedName>
    <alternativeName>
        <fullName evidence="15 17">Bacitracin resistance protein</fullName>
    </alternativeName>
    <alternativeName>
        <fullName evidence="14 17">Undecaprenyl pyrophosphate phosphatase</fullName>
    </alternativeName>
</protein>
<comment type="miscellaneous">
    <text evidence="17">Bacitracin is thought to be involved in the inhibition of peptidoglycan synthesis by sequestering undecaprenyl diphosphate, thereby reducing the pool of lipid carrier available.</text>
</comment>
<evidence type="ECO:0000256" key="14">
    <source>
        <dbReference type="ARBA" id="ARBA00032707"/>
    </source>
</evidence>
<dbReference type="GO" id="GO:0005886">
    <property type="term" value="C:plasma membrane"/>
    <property type="evidence" value="ECO:0007669"/>
    <property type="project" value="UniProtKB-SubCell"/>
</dbReference>
<evidence type="ECO:0000256" key="16">
    <source>
        <dbReference type="ARBA" id="ARBA00047594"/>
    </source>
</evidence>
<dbReference type="Pfam" id="PF02673">
    <property type="entry name" value="BacA"/>
    <property type="match status" value="1"/>
</dbReference>
<comment type="catalytic activity">
    <reaction evidence="16 17">
        <text>di-trans,octa-cis-undecaprenyl diphosphate + H2O = di-trans,octa-cis-undecaprenyl phosphate + phosphate + H(+)</text>
        <dbReference type="Rhea" id="RHEA:28094"/>
        <dbReference type="ChEBI" id="CHEBI:15377"/>
        <dbReference type="ChEBI" id="CHEBI:15378"/>
        <dbReference type="ChEBI" id="CHEBI:43474"/>
        <dbReference type="ChEBI" id="CHEBI:58405"/>
        <dbReference type="ChEBI" id="CHEBI:60392"/>
        <dbReference type="EC" id="3.6.1.27"/>
    </reaction>
</comment>
<comment type="subcellular location">
    <subcellularLocation>
        <location evidence="1 17">Cell membrane</location>
        <topology evidence="1 17">Multi-pass membrane protein</topology>
    </subcellularLocation>
</comment>
<dbReference type="Proteomes" id="UP000823892">
    <property type="component" value="Unassembled WGS sequence"/>
</dbReference>
<evidence type="ECO:0000256" key="11">
    <source>
        <dbReference type="ARBA" id="ARBA00023136"/>
    </source>
</evidence>
<evidence type="ECO:0000256" key="3">
    <source>
        <dbReference type="ARBA" id="ARBA00012374"/>
    </source>
</evidence>
<dbReference type="PANTHER" id="PTHR30622:SF2">
    <property type="entry name" value="UNDECAPRENYL-DIPHOSPHATASE"/>
    <property type="match status" value="1"/>
</dbReference>
<evidence type="ECO:0000256" key="15">
    <source>
        <dbReference type="ARBA" id="ARBA00032932"/>
    </source>
</evidence>
<evidence type="ECO:0000256" key="13">
    <source>
        <dbReference type="ARBA" id="ARBA00023316"/>
    </source>
</evidence>
<keyword evidence="7 17" id="KW-0378">Hydrolase</keyword>
<dbReference type="GO" id="GO:0009252">
    <property type="term" value="P:peptidoglycan biosynthetic process"/>
    <property type="evidence" value="ECO:0007669"/>
    <property type="project" value="UniProtKB-KW"/>
</dbReference>
<evidence type="ECO:0000256" key="1">
    <source>
        <dbReference type="ARBA" id="ARBA00004651"/>
    </source>
</evidence>
<proteinExistence type="inferred from homology"/>
<feature type="transmembrane region" description="Helical" evidence="17">
    <location>
        <begin position="41"/>
        <end position="60"/>
    </location>
</feature>
<evidence type="ECO:0000313" key="18">
    <source>
        <dbReference type="EMBL" id="HJD27787.1"/>
    </source>
</evidence>
<keyword evidence="6 17" id="KW-0812">Transmembrane</keyword>
<evidence type="ECO:0000256" key="2">
    <source>
        <dbReference type="ARBA" id="ARBA00010621"/>
    </source>
</evidence>
<evidence type="ECO:0000256" key="8">
    <source>
        <dbReference type="ARBA" id="ARBA00022960"/>
    </source>
</evidence>
<dbReference type="InterPro" id="IPR003824">
    <property type="entry name" value="UppP"/>
</dbReference>
<keyword evidence="9 17" id="KW-0573">Peptidoglycan synthesis</keyword>
<dbReference type="GO" id="GO:0050380">
    <property type="term" value="F:undecaprenyl-diphosphatase activity"/>
    <property type="evidence" value="ECO:0007669"/>
    <property type="project" value="UniProtKB-UniRule"/>
</dbReference>
<keyword evidence="11 17" id="KW-0472">Membrane</keyword>
<dbReference type="AlphaFoldDB" id="A0A9D2QTB2"/>
<keyword evidence="10 17" id="KW-1133">Transmembrane helix</keyword>
<keyword evidence="5 17" id="KW-1003">Cell membrane</keyword>
<evidence type="ECO:0000256" key="6">
    <source>
        <dbReference type="ARBA" id="ARBA00022692"/>
    </source>
</evidence>
<dbReference type="PANTHER" id="PTHR30622">
    <property type="entry name" value="UNDECAPRENYL-DIPHOSPHATASE"/>
    <property type="match status" value="1"/>
</dbReference>
<sequence length="292" mass="32231">MTILEALLLGLIQGITAFIPVSSSGHLAIIENLLHINSETALPYEAFVHLAMLVAVIGALRREIKKLLMEFCRSIYDIYGNIKIYFHNRDKKDARRYKKIVSNNYRKLFLLLVIASFPSVLEEWFLQGMAKLAGENLLAPGMGLFVTGIVLLVADFFPRGKKIPRDISYSAALVIGIIQGFTVIPGVSRLGITLAVCLAYGFQRKFAVKYAFLLAVPVFIGNFITECVHMGSVSFGWQIWGGYAAGALAAGITAYFCIRKVAKILQNKRFYGFSVYCFLIGTAAVAGSFYLA</sequence>
<gene>
    <name evidence="17" type="primary">uppP</name>
    <name evidence="18" type="ORF">H9914_02135</name>
</gene>
<comment type="function">
    <text evidence="17">Catalyzes the dephosphorylation of undecaprenyl diphosphate (UPP). Confers resistance to bacitracin.</text>
</comment>
<feature type="transmembrane region" description="Helical" evidence="17">
    <location>
        <begin position="237"/>
        <end position="258"/>
    </location>
</feature>
<comment type="caution">
    <text evidence="18">The sequence shown here is derived from an EMBL/GenBank/DDBJ whole genome shotgun (WGS) entry which is preliminary data.</text>
</comment>
<evidence type="ECO:0000256" key="7">
    <source>
        <dbReference type="ARBA" id="ARBA00022801"/>
    </source>
</evidence>
<feature type="transmembrane region" description="Helical" evidence="17">
    <location>
        <begin position="270"/>
        <end position="291"/>
    </location>
</feature>
<dbReference type="GO" id="GO:0071555">
    <property type="term" value="P:cell wall organization"/>
    <property type="evidence" value="ECO:0007669"/>
    <property type="project" value="UniProtKB-KW"/>
</dbReference>